<proteinExistence type="predicted"/>
<dbReference type="AlphaFoldDB" id="A0A327Y8J4"/>
<evidence type="ECO:0000259" key="2">
    <source>
        <dbReference type="Pfam" id="PF07486"/>
    </source>
</evidence>
<keyword evidence="4" id="KW-1185">Reference proteome</keyword>
<reference evidence="3 4" key="1">
    <citation type="submission" date="2018-06" db="EMBL/GenBank/DDBJ databases">
        <title>Genomic Encyclopedia of Archaeal and Bacterial Type Strains, Phase II (KMG-II): from individual species to whole genera.</title>
        <authorList>
            <person name="Goeker M."/>
        </authorList>
    </citation>
    <scope>NUCLEOTIDE SEQUENCE [LARGE SCALE GENOMIC DNA]</scope>
    <source>
        <strain evidence="3 4">DSM 22011</strain>
    </source>
</reference>
<feature type="domain" description="Cell wall hydrolase SleB" evidence="2">
    <location>
        <begin position="93"/>
        <end position="202"/>
    </location>
</feature>
<feature type="signal peptide" evidence="1">
    <location>
        <begin position="1"/>
        <end position="19"/>
    </location>
</feature>
<dbReference type="InterPro" id="IPR042047">
    <property type="entry name" value="SleB_dom1"/>
</dbReference>
<dbReference type="OrthoDB" id="9785345at2"/>
<feature type="chain" id="PRO_5016326287" evidence="1">
    <location>
        <begin position="20"/>
        <end position="211"/>
    </location>
</feature>
<keyword evidence="1" id="KW-0732">Signal</keyword>
<dbReference type="RefSeq" id="WP_034451861.1">
    <property type="nucleotide sequence ID" value="NZ_LIGK01000014.1"/>
</dbReference>
<evidence type="ECO:0000313" key="4">
    <source>
        <dbReference type="Proteomes" id="UP000249165"/>
    </source>
</evidence>
<evidence type="ECO:0000313" key="3">
    <source>
        <dbReference type="EMBL" id="RAK16492.1"/>
    </source>
</evidence>
<dbReference type="Gene3D" id="1.10.10.2520">
    <property type="entry name" value="Cell wall hydrolase SleB, domain 1"/>
    <property type="match status" value="1"/>
</dbReference>
<organism evidence="3 4">
    <name type="scientific">Salipiger aestuarii</name>
    <dbReference type="NCBI Taxonomy" id="568098"/>
    <lineage>
        <taxon>Bacteria</taxon>
        <taxon>Pseudomonadati</taxon>
        <taxon>Pseudomonadota</taxon>
        <taxon>Alphaproteobacteria</taxon>
        <taxon>Rhodobacterales</taxon>
        <taxon>Roseobacteraceae</taxon>
        <taxon>Salipiger</taxon>
    </lineage>
</organism>
<protein>
    <submittedName>
        <fullName evidence="3">Cell wall hydrolase</fullName>
    </submittedName>
</protein>
<dbReference type="EMBL" id="QLMG01000020">
    <property type="protein sequence ID" value="RAK16492.1"/>
    <property type="molecule type" value="Genomic_DNA"/>
</dbReference>
<comment type="caution">
    <text evidence="3">The sequence shown here is derived from an EMBL/GenBank/DDBJ whole genome shotgun (WGS) entry which is preliminary data.</text>
</comment>
<dbReference type="Proteomes" id="UP000249165">
    <property type="component" value="Unassembled WGS sequence"/>
</dbReference>
<accession>A0A327Y8J4</accession>
<dbReference type="Pfam" id="PF07486">
    <property type="entry name" value="Hydrolase_2"/>
    <property type="match status" value="1"/>
</dbReference>
<gene>
    <name evidence="3" type="ORF">ATI53_102028</name>
</gene>
<dbReference type="InterPro" id="IPR011105">
    <property type="entry name" value="Cell_wall_hydrolase_SleB"/>
</dbReference>
<sequence length="211" mass="23006">MIKAMTFALAALAVGQPAAAELEKDSFRQLVKLEQQGLRSATPSRLNALIAPDATGAVVPFSYNRSWLARQPRADGSTQWECLAEALYFEARGETVKGQFAVAEVIMNRVDSPRFPNSVCGVVNQGTGRKHACQFTYTCDGLPETIAEPAAWDTAGKIAREMIDGAPRALTEGATFYHTHAVKPYWAKSFTKTAAIGDHQFYRAGYRVSSN</sequence>
<evidence type="ECO:0000256" key="1">
    <source>
        <dbReference type="SAM" id="SignalP"/>
    </source>
</evidence>
<keyword evidence="3" id="KW-0378">Hydrolase</keyword>
<name>A0A327Y8J4_9RHOB</name>
<dbReference type="GO" id="GO:0016787">
    <property type="term" value="F:hydrolase activity"/>
    <property type="evidence" value="ECO:0007669"/>
    <property type="project" value="UniProtKB-KW"/>
</dbReference>